<evidence type="ECO:0000313" key="2">
    <source>
        <dbReference type="Proteomes" id="UP000054485"/>
    </source>
</evidence>
<protein>
    <submittedName>
        <fullName evidence="1">Uncharacterized protein</fullName>
    </submittedName>
</protein>
<dbReference type="InParanoid" id="A0A0D0A0C1"/>
<proteinExistence type="predicted"/>
<keyword evidence="2" id="KW-1185">Reference proteome</keyword>
<dbReference type="AlphaFoldDB" id="A0A0D0A0C1"/>
<reference evidence="2" key="2">
    <citation type="submission" date="2015-01" db="EMBL/GenBank/DDBJ databases">
        <title>Evolutionary Origins and Diversification of the Mycorrhizal Mutualists.</title>
        <authorList>
            <consortium name="DOE Joint Genome Institute"/>
            <consortium name="Mycorrhizal Genomics Consortium"/>
            <person name="Kohler A."/>
            <person name="Kuo A."/>
            <person name="Nagy L.G."/>
            <person name="Floudas D."/>
            <person name="Copeland A."/>
            <person name="Barry K.W."/>
            <person name="Cichocki N."/>
            <person name="Veneault-Fourrey C."/>
            <person name="LaButti K."/>
            <person name="Lindquist E.A."/>
            <person name="Lipzen A."/>
            <person name="Lundell T."/>
            <person name="Morin E."/>
            <person name="Murat C."/>
            <person name="Riley R."/>
            <person name="Ohm R."/>
            <person name="Sun H."/>
            <person name="Tunlid A."/>
            <person name="Henrissat B."/>
            <person name="Grigoriev I.V."/>
            <person name="Hibbett D.S."/>
            <person name="Martin F."/>
        </authorList>
    </citation>
    <scope>NUCLEOTIDE SEQUENCE [LARGE SCALE GENOMIC DNA]</scope>
    <source>
        <strain evidence="2">UH-Slu-Lm8-n1</strain>
    </source>
</reference>
<accession>A0A0D0A0C1</accession>
<evidence type="ECO:0000313" key="1">
    <source>
        <dbReference type="EMBL" id="KIK31619.1"/>
    </source>
</evidence>
<dbReference type="EMBL" id="KN836821">
    <property type="protein sequence ID" value="KIK31619.1"/>
    <property type="molecule type" value="Genomic_DNA"/>
</dbReference>
<organism evidence="1 2">
    <name type="scientific">Suillus luteus UH-Slu-Lm8-n1</name>
    <dbReference type="NCBI Taxonomy" id="930992"/>
    <lineage>
        <taxon>Eukaryota</taxon>
        <taxon>Fungi</taxon>
        <taxon>Dikarya</taxon>
        <taxon>Basidiomycota</taxon>
        <taxon>Agaricomycotina</taxon>
        <taxon>Agaricomycetes</taxon>
        <taxon>Agaricomycetidae</taxon>
        <taxon>Boletales</taxon>
        <taxon>Suillineae</taxon>
        <taxon>Suillaceae</taxon>
        <taxon>Suillus</taxon>
    </lineage>
</organism>
<gene>
    <name evidence="1" type="ORF">CY34DRAFT_814562</name>
</gene>
<sequence length="73" mass="8209">MESAAHANATIEPNALLHVPFVGLDGHVIMLLYYGHPDDLRCVTVISQSLWGRLVPARVLPFHYHMSRTQLQC</sequence>
<dbReference type="HOGENOM" id="CLU_2706449_0_0_1"/>
<dbReference type="Proteomes" id="UP000054485">
    <property type="component" value="Unassembled WGS sequence"/>
</dbReference>
<name>A0A0D0A0C1_9AGAM</name>
<reference evidence="1 2" key="1">
    <citation type="submission" date="2014-04" db="EMBL/GenBank/DDBJ databases">
        <authorList>
            <consortium name="DOE Joint Genome Institute"/>
            <person name="Kuo A."/>
            <person name="Ruytinx J."/>
            <person name="Rineau F."/>
            <person name="Colpaert J."/>
            <person name="Kohler A."/>
            <person name="Nagy L.G."/>
            <person name="Floudas D."/>
            <person name="Copeland A."/>
            <person name="Barry K.W."/>
            <person name="Cichocki N."/>
            <person name="Veneault-Fourrey C."/>
            <person name="LaButti K."/>
            <person name="Lindquist E.A."/>
            <person name="Lipzen A."/>
            <person name="Lundell T."/>
            <person name="Morin E."/>
            <person name="Murat C."/>
            <person name="Sun H."/>
            <person name="Tunlid A."/>
            <person name="Henrissat B."/>
            <person name="Grigoriev I.V."/>
            <person name="Hibbett D.S."/>
            <person name="Martin F."/>
            <person name="Nordberg H.P."/>
            <person name="Cantor M.N."/>
            <person name="Hua S.X."/>
        </authorList>
    </citation>
    <scope>NUCLEOTIDE SEQUENCE [LARGE SCALE GENOMIC DNA]</scope>
    <source>
        <strain evidence="1 2">UH-Slu-Lm8-n1</strain>
    </source>
</reference>